<organism evidence="5 6">
    <name type="scientific">Ciona savignyi</name>
    <name type="common">Pacific transparent sea squirt</name>
    <dbReference type="NCBI Taxonomy" id="51511"/>
    <lineage>
        <taxon>Eukaryota</taxon>
        <taxon>Metazoa</taxon>
        <taxon>Chordata</taxon>
        <taxon>Tunicata</taxon>
        <taxon>Ascidiacea</taxon>
        <taxon>Phlebobranchia</taxon>
        <taxon>Cionidae</taxon>
        <taxon>Ciona</taxon>
    </lineage>
</organism>
<dbReference type="Gene3D" id="2.130.10.10">
    <property type="entry name" value="YVTN repeat-like/Quinoprotein amine dehydrogenase"/>
    <property type="match status" value="2"/>
</dbReference>
<keyword evidence="3" id="KW-0472">Membrane</keyword>
<evidence type="ECO:0000259" key="4">
    <source>
        <dbReference type="PROSITE" id="PS50197"/>
    </source>
</evidence>
<keyword evidence="1" id="KW-0853">WD repeat</keyword>
<feature type="region of interest" description="Disordered" evidence="2">
    <location>
        <begin position="1347"/>
        <end position="1375"/>
    </location>
</feature>
<dbReference type="PROSITE" id="PS50082">
    <property type="entry name" value="WD_REPEATS_2"/>
    <property type="match status" value="1"/>
</dbReference>
<accession>H2YJ53</accession>
<evidence type="ECO:0000313" key="6">
    <source>
        <dbReference type="Proteomes" id="UP000007875"/>
    </source>
</evidence>
<name>H2YJ53_CIOSA</name>
<feature type="compositionally biased region" description="Basic and acidic residues" evidence="2">
    <location>
        <begin position="1347"/>
        <end position="1374"/>
    </location>
</feature>
<sequence length="1707" mass="194606">YIIKPFITHSVQHALMYSPNMLSQSNSKPLFLVYQLLQLFTSLSDSNPTQDLCCLSWSDIALDDPLWLRANLCRCDVNNADKKLQLSDEILQSADDKLENPPQSINTIGDVVDQWVCGKMSNFDYLMYLNKLAGRRSKDPHHHPILPWVSDLSSSHGGWRDLTKSKYRLNKGDDQLYLQYAMAAENSGAQVPHHVPDMLSDITYYVYMARRMSREVLQKHVRSYWEPNEYPSTVQRIQEWSPDECIPEFYTDPSVFHSIHPDMNDLGLPEWSQSPQQFVIQHMEMLESPQVSSKLHEWVDVTFGYKLRGRHAEEAMNVCRQLVDDHRDPHTHGIVQLFSAPHPQKRSPMDATLVGFGGIPYIALIIMHHDHMVGILVCMWMFLRVSNIYKCCELAQPAKILRHVLVLPPGCWNDAIRGDRQEFLIPYIPPSPQQIGEMRAGDDMMVDERNEAQKLSLPPDYNPFQWLDQLEKILCFKSSNTECASLSKTFCEVLQRDNDEKTKCSVAEFVSDKNTIVFLCLALELYLAPHMHCVVDDLPLSKRFQAVHACYNAHKVELPSVIRYPVEYILKALADTVPGLVCDNKHGRNKKQIYAKTLLMWFITAYFIYLRLFLFHIIIEATIETSYAIKTKYKLHDINNTFLPPSTCAQLAKVESSTKYDPTIHHRLFKLMTTSSFPPPTSHHLLTPSMHIMHFPSILPCSLHIPALFDGKYMVLYVVERYCSVLLVIGVLYMIVFIRVLVKQLTASTCKHLVLPAIIARHYINTRYHLNQISNSNILNRNKIWLKLSILIISNSGTLLGIKTYPTNILSYFVFEKVMNHLNWYLYNYADEKQNILPQMTTDHYTTPLHEHNFPDVIEMLHELLQLLHDHIEGFHILVPHIIQLLHQPLPHNVQFLIISFDKLAQELGKWVKSGIICFSCKFQFSSRPQRKLQTFASSRRWCLQSGGYWPLGGHKSHGDLRETLHYPVVPSSLQWIIMKFGPTLTSKYIARHLLGFLNACFLYNHGIAFDFKILFFGKFNFSVHGGRVQNHQSLIDCLIFAASMYGASYFTLQYIPHLSYNVSSAISGTKFTPRASAALDATTTVLLHLVPYWTDQILMDQLSRLSKEIILPLIGVLASKKFSFPYGGTQRKALCLKTVKVVVTIAVRIGRDMARQRMTGILQSFFRAWYVALSRCNIYSSRCNIYSRYLLISCFTLQHDILFKDKSLVNTENDEKIIAEISETFCPETAYHAYVPFTRLMGGFHMERILNPNHDVIWKLSSKFENRLAEHGGVGNKVVGWMHGVLVGMVEMMEPVIYQSSRLSATHPGSPMSPQYHIQEATGASGASPSNITMVGNQIVFHEANEARPNDPHDPRDPCDPNDETKAQRKDLNENENCQLTGNWLAYWEHEIGLPDTDNHIHFNQIDLQSFAGHSGAVRSMCVNNSEEWFVTGGKDKMVKIWSLHTSTCDTIQPSFTYRGHKKTPSHISILESDNTILTCDGSVHVWDPYTGQMVVTFDSSEFKSGIVSMTALPSPQRAVLAANSDAFIKLIDVRSQYVAQEYKTTVGASVGVVRTMCTNGNWVAVGFSSGFISLIDVRMGPILRMWQAHDSDITTSCVVGDHFLTASMDQTIAHWDTTSTKPRMVYRSITEPVTMVRTYHNEVISGSTSNRINISRMARMHYDKPTTVTKLRSDTLKGTLSTFCILPMKRQLLMASDSGSVKLLA</sequence>
<dbReference type="InterPro" id="IPR036372">
    <property type="entry name" value="BEACH_dom_sf"/>
</dbReference>
<dbReference type="InterPro" id="IPR015943">
    <property type="entry name" value="WD40/YVTN_repeat-like_dom_sf"/>
</dbReference>
<dbReference type="InParanoid" id="H2YJ53"/>
<dbReference type="GeneTree" id="ENSGT00930000151039"/>
<feature type="transmembrane region" description="Helical" evidence="3">
    <location>
        <begin position="598"/>
        <end position="619"/>
    </location>
</feature>
<dbReference type="eggNOG" id="KOG1786">
    <property type="taxonomic scope" value="Eukaryota"/>
</dbReference>
<reference evidence="6" key="1">
    <citation type="submission" date="2003-08" db="EMBL/GenBank/DDBJ databases">
        <authorList>
            <person name="Birren B."/>
            <person name="Nusbaum C."/>
            <person name="Abebe A."/>
            <person name="Abouelleil A."/>
            <person name="Adekoya E."/>
            <person name="Ait-zahra M."/>
            <person name="Allen N."/>
            <person name="Allen T."/>
            <person name="An P."/>
            <person name="Anderson M."/>
            <person name="Anderson S."/>
            <person name="Arachchi H."/>
            <person name="Armbruster J."/>
            <person name="Bachantsang P."/>
            <person name="Baldwin J."/>
            <person name="Barry A."/>
            <person name="Bayul T."/>
            <person name="Blitshsteyn B."/>
            <person name="Bloom T."/>
            <person name="Blye J."/>
            <person name="Boguslavskiy L."/>
            <person name="Borowsky M."/>
            <person name="Boukhgalter B."/>
            <person name="Brunache A."/>
            <person name="Butler J."/>
            <person name="Calixte N."/>
            <person name="Calvo S."/>
            <person name="Camarata J."/>
            <person name="Campo K."/>
            <person name="Chang J."/>
            <person name="Cheshatsang Y."/>
            <person name="Citroen M."/>
            <person name="Collymore A."/>
            <person name="Considine T."/>
            <person name="Cook A."/>
            <person name="Cooke P."/>
            <person name="Corum B."/>
            <person name="Cuomo C."/>
            <person name="David R."/>
            <person name="Dawoe T."/>
            <person name="Degray S."/>
            <person name="Dodge S."/>
            <person name="Dooley K."/>
            <person name="Dorje P."/>
            <person name="Dorjee K."/>
            <person name="Dorris L."/>
            <person name="Duffey N."/>
            <person name="Dupes A."/>
            <person name="Elkins T."/>
            <person name="Engels R."/>
            <person name="Erickson J."/>
            <person name="Farina A."/>
            <person name="Faro S."/>
            <person name="Ferreira P."/>
            <person name="Fischer H."/>
            <person name="Fitzgerald M."/>
            <person name="Foley K."/>
            <person name="Gage D."/>
            <person name="Galagan J."/>
            <person name="Gearin G."/>
            <person name="Gnerre S."/>
            <person name="Gnirke A."/>
            <person name="Goyette A."/>
            <person name="Graham J."/>
            <person name="Grandbois E."/>
            <person name="Gyaltsen K."/>
            <person name="Hafez N."/>
            <person name="Hagopian D."/>
            <person name="Hagos B."/>
            <person name="Hall J."/>
            <person name="Hatcher B."/>
            <person name="Heller A."/>
            <person name="Higgins H."/>
            <person name="Honan T."/>
            <person name="Horn A."/>
            <person name="Houde N."/>
            <person name="Hughes L."/>
            <person name="Hulme W."/>
            <person name="Husby E."/>
            <person name="Iliev I."/>
            <person name="Jaffe D."/>
            <person name="Jones C."/>
            <person name="Kamal M."/>
            <person name="Kamat A."/>
            <person name="Kamvysselis M."/>
            <person name="Karlsson E."/>
            <person name="Kells C."/>
            <person name="Kieu A."/>
            <person name="Kisner P."/>
            <person name="Kodira C."/>
            <person name="Kulbokas E."/>
            <person name="Labutti K."/>
            <person name="Lama D."/>
            <person name="Landers T."/>
            <person name="Leger J."/>
            <person name="Levine S."/>
            <person name="Lewis D."/>
            <person name="Lewis T."/>
            <person name="Lindblad-toh K."/>
            <person name="Liu X."/>
            <person name="Lokyitsang T."/>
            <person name="Lokyitsang Y."/>
            <person name="Lucien O."/>
            <person name="Lui A."/>
            <person name="Ma L.J."/>
            <person name="Mabbitt R."/>
            <person name="Macdonald J."/>
            <person name="Maclean C."/>
            <person name="Major J."/>
            <person name="Manning J."/>
            <person name="Marabella R."/>
            <person name="Maru K."/>
            <person name="Matthews C."/>
            <person name="Mauceli E."/>
            <person name="Mccarthy M."/>
            <person name="Mcdonough S."/>
            <person name="Mcghee T."/>
            <person name="Meldrim J."/>
            <person name="Meneus L."/>
            <person name="Mesirov J."/>
            <person name="Mihalev A."/>
            <person name="Mihova T."/>
            <person name="Mikkelsen T."/>
            <person name="Mlenga V."/>
            <person name="Moru K."/>
            <person name="Mozes J."/>
            <person name="Mulrain L."/>
            <person name="Munson G."/>
            <person name="Naylor J."/>
            <person name="Newes C."/>
            <person name="Nguyen C."/>
            <person name="Nguyen N."/>
            <person name="Nguyen T."/>
            <person name="Nicol R."/>
            <person name="Nielsen C."/>
            <person name="Nizzari M."/>
            <person name="Norbu C."/>
            <person name="Norbu N."/>
            <person name="O'donnell P."/>
            <person name="Okoawo O."/>
            <person name="O'leary S."/>
            <person name="Omotosho B."/>
            <person name="O'neill K."/>
            <person name="Osman S."/>
            <person name="Parker S."/>
            <person name="Perrin D."/>
            <person name="Phunkhang P."/>
            <person name="Piqani B."/>
            <person name="Purcell S."/>
            <person name="Rachupka T."/>
            <person name="Ramasamy U."/>
            <person name="Rameau R."/>
            <person name="Ray V."/>
            <person name="Raymond C."/>
            <person name="Retta R."/>
            <person name="Richardson S."/>
            <person name="Rise C."/>
            <person name="Rodriguez J."/>
            <person name="Rogers J."/>
            <person name="Rogov P."/>
            <person name="Rutman M."/>
            <person name="Schupbach R."/>
            <person name="Seaman C."/>
            <person name="Settipalli S."/>
            <person name="Sharpe T."/>
            <person name="Sheridan J."/>
            <person name="Sherpa N."/>
            <person name="Shi J."/>
            <person name="Smirnov S."/>
            <person name="Smith C."/>
            <person name="Sougnez C."/>
            <person name="Spencer B."/>
            <person name="Stalker J."/>
            <person name="Stange-thomann N."/>
            <person name="Stavropoulos S."/>
            <person name="Stetson K."/>
            <person name="Stone C."/>
            <person name="Stone S."/>
            <person name="Stubbs M."/>
            <person name="Talamas J."/>
            <person name="Tchuinga P."/>
            <person name="Tenzing P."/>
            <person name="Tesfaye S."/>
            <person name="Theodore J."/>
            <person name="Thoulutsang Y."/>
            <person name="Topham K."/>
            <person name="Towey S."/>
            <person name="Tsamla T."/>
            <person name="Tsomo N."/>
            <person name="Vallee D."/>
            <person name="Vassiliev H."/>
            <person name="Venkataraman V."/>
            <person name="Vinson J."/>
            <person name="Vo A."/>
            <person name="Wade C."/>
            <person name="Wang S."/>
            <person name="Wangchuk T."/>
            <person name="Wangdi T."/>
            <person name="Whittaker C."/>
            <person name="Wilkinson J."/>
            <person name="Wu Y."/>
            <person name="Wyman D."/>
            <person name="Yadav S."/>
            <person name="Yang S."/>
            <person name="Yang X."/>
            <person name="Yeager S."/>
            <person name="Yee E."/>
            <person name="Young G."/>
            <person name="Zainoun J."/>
            <person name="Zembeck L."/>
            <person name="Zimmer A."/>
            <person name="Zody M."/>
            <person name="Lander E."/>
        </authorList>
    </citation>
    <scope>NUCLEOTIDE SEQUENCE [LARGE SCALE GENOMIC DNA]</scope>
</reference>
<dbReference type="CDD" id="cd06071">
    <property type="entry name" value="Beach"/>
    <property type="match status" value="1"/>
</dbReference>
<evidence type="ECO:0000256" key="1">
    <source>
        <dbReference type="PROSITE-ProRule" id="PRU00221"/>
    </source>
</evidence>
<evidence type="ECO:0000256" key="3">
    <source>
        <dbReference type="SAM" id="Phobius"/>
    </source>
</evidence>
<dbReference type="PROSITE" id="PS50294">
    <property type="entry name" value="WD_REPEATS_REGION"/>
    <property type="match status" value="1"/>
</dbReference>
<dbReference type="GO" id="GO:0035014">
    <property type="term" value="F:phosphatidylinositol 3-kinase regulator activity"/>
    <property type="evidence" value="ECO:0007669"/>
    <property type="project" value="TreeGrafter"/>
</dbReference>
<dbReference type="InterPro" id="IPR036322">
    <property type="entry name" value="WD40_repeat_dom_sf"/>
</dbReference>
<dbReference type="SUPFAM" id="SSF50978">
    <property type="entry name" value="WD40 repeat-like"/>
    <property type="match status" value="1"/>
</dbReference>
<feature type="domain" description="BEACH" evidence="4">
    <location>
        <begin position="100"/>
        <end position="371"/>
    </location>
</feature>
<dbReference type="InterPro" id="IPR001680">
    <property type="entry name" value="WD40_rpt"/>
</dbReference>
<protein>
    <recommendedName>
        <fullName evidence="4">BEACH domain-containing protein</fullName>
    </recommendedName>
</protein>
<feature type="repeat" description="WD" evidence="1">
    <location>
        <begin position="1412"/>
        <end position="1453"/>
    </location>
</feature>
<dbReference type="Pfam" id="PF00400">
    <property type="entry name" value="WD40"/>
    <property type="match status" value="2"/>
</dbReference>
<evidence type="ECO:0000256" key="2">
    <source>
        <dbReference type="SAM" id="MobiDB-lite"/>
    </source>
</evidence>
<dbReference type="Gene3D" id="1.10.1540.10">
    <property type="entry name" value="BEACH domain"/>
    <property type="match status" value="1"/>
</dbReference>
<dbReference type="STRING" id="51511.ENSCSAVP00000005352"/>
<dbReference type="Proteomes" id="UP000007875">
    <property type="component" value="Unassembled WGS sequence"/>
</dbReference>
<dbReference type="eggNOG" id="KOG4190">
    <property type="taxonomic scope" value="Eukaryota"/>
</dbReference>
<dbReference type="InterPro" id="IPR052651">
    <property type="entry name" value="WDR81"/>
</dbReference>
<feature type="transmembrane region" description="Helical" evidence="3">
    <location>
        <begin position="721"/>
        <end position="742"/>
    </location>
</feature>
<reference evidence="5" key="3">
    <citation type="submission" date="2025-09" db="UniProtKB">
        <authorList>
            <consortium name="Ensembl"/>
        </authorList>
    </citation>
    <scope>IDENTIFICATION</scope>
</reference>
<keyword evidence="3" id="KW-0812">Transmembrane</keyword>
<dbReference type="GO" id="GO:0005739">
    <property type="term" value="C:mitochondrion"/>
    <property type="evidence" value="ECO:0007669"/>
    <property type="project" value="TreeGrafter"/>
</dbReference>
<proteinExistence type="predicted"/>
<dbReference type="Ensembl" id="ENSCSAVT00000005423.1">
    <property type="protein sequence ID" value="ENSCSAVP00000005352.1"/>
    <property type="gene ID" value="ENSCSAVG00000003198.1"/>
</dbReference>
<dbReference type="HOGENOM" id="CLU_001454_0_0_1"/>
<keyword evidence="3" id="KW-1133">Transmembrane helix</keyword>
<dbReference type="SMART" id="SM01026">
    <property type="entry name" value="Beach"/>
    <property type="match status" value="1"/>
</dbReference>
<dbReference type="GO" id="GO:0035973">
    <property type="term" value="P:aggrephagy"/>
    <property type="evidence" value="ECO:0007669"/>
    <property type="project" value="TreeGrafter"/>
</dbReference>
<dbReference type="PROSITE" id="PS50197">
    <property type="entry name" value="BEACH"/>
    <property type="match status" value="1"/>
</dbReference>
<dbReference type="SUPFAM" id="SSF81837">
    <property type="entry name" value="BEACH domain"/>
    <property type="match status" value="1"/>
</dbReference>
<dbReference type="Pfam" id="PF02138">
    <property type="entry name" value="Beach"/>
    <property type="match status" value="1"/>
</dbReference>
<keyword evidence="6" id="KW-1185">Reference proteome</keyword>
<dbReference type="PANTHER" id="PTHR44662">
    <property type="entry name" value="WD REPEAT-CONTAINING PROTEIN 81"/>
    <property type="match status" value="1"/>
</dbReference>
<reference evidence="5" key="2">
    <citation type="submission" date="2025-08" db="UniProtKB">
        <authorList>
            <consortium name="Ensembl"/>
        </authorList>
    </citation>
    <scope>IDENTIFICATION</scope>
</reference>
<evidence type="ECO:0000313" key="5">
    <source>
        <dbReference type="Ensembl" id="ENSCSAVP00000005352.1"/>
    </source>
</evidence>
<dbReference type="SMART" id="SM00320">
    <property type="entry name" value="WD40"/>
    <property type="match status" value="6"/>
</dbReference>
<dbReference type="PANTHER" id="PTHR44662:SF1">
    <property type="entry name" value="WD REPEAT-CONTAINING PROTEIN 81"/>
    <property type="match status" value="1"/>
</dbReference>
<dbReference type="OMA" id="AYEQFTP"/>
<dbReference type="InterPro" id="IPR000409">
    <property type="entry name" value="BEACH_dom"/>
</dbReference>